<dbReference type="AlphaFoldDB" id="A0A8H4V929"/>
<keyword evidence="2" id="KW-1133">Transmembrane helix</keyword>
<proteinExistence type="predicted"/>
<feature type="compositionally biased region" description="Low complexity" evidence="1">
    <location>
        <begin position="177"/>
        <end position="189"/>
    </location>
</feature>
<sequence>MCSHDSLVRVAPHSFRSKGRPRIVSPKTAWVLNARHQLPRDATPSASQTWPGRRRRPPLLLMDDAAPAPPSTTVPFTNSADGGPSAPRRPVCSCDLKPRTAVAVVRKVITKCVLVTLRLFARHPSGDMALPAPVPWRSLHRLQRHQPNASARLLDQLAVPPRAAAARSRPRRRRGRGAAASSPPGATALAPRRPAAALFRPLLAGKLSAALERRLGRLGLGLLLAVETLQPAVKRLDVGPRPGVEVVRVFAHLLLRYVLFHFNVRAYRDNFLAPLGFVVGFVVFLGELPVLVVVLAQEGQQFRPVFLDLVGIDAGDAAHLVERRGPVHGHFSKVALCEEGPPELLVIANLLLQLLSPRHKFVDEVLASLGKTSQPLVDRDLWTESAVRGGLGRAMLGQGVKGVVLFVVVFPHFIVRDDEAVVGVAV</sequence>
<keyword evidence="4" id="KW-1185">Reference proteome</keyword>
<organism evidence="3 4">
    <name type="scientific">Ophiocordyceps sinensis</name>
    <dbReference type="NCBI Taxonomy" id="72228"/>
    <lineage>
        <taxon>Eukaryota</taxon>
        <taxon>Fungi</taxon>
        <taxon>Dikarya</taxon>
        <taxon>Ascomycota</taxon>
        <taxon>Pezizomycotina</taxon>
        <taxon>Sordariomycetes</taxon>
        <taxon>Hypocreomycetidae</taxon>
        <taxon>Hypocreales</taxon>
        <taxon>Ophiocordycipitaceae</taxon>
        <taxon>Ophiocordyceps</taxon>
    </lineage>
</organism>
<dbReference type="OrthoDB" id="10261556at2759"/>
<keyword evidence="2" id="KW-0472">Membrane</keyword>
<accession>A0A8H4V929</accession>
<evidence type="ECO:0000256" key="1">
    <source>
        <dbReference type="SAM" id="MobiDB-lite"/>
    </source>
</evidence>
<evidence type="ECO:0000256" key="2">
    <source>
        <dbReference type="SAM" id="Phobius"/>
    </source>
</evidence>
<feature type="region of interest" description="Disordered" evidence="1">
    <location>
        <begin position="40"/>
        <end position="91"/>
    </location>
</feature>
<feature type="transmembrane region" description="Helical" evidence="2">
    <location>
        <begin position="271"/>
        <end position="296"/>
    </location>
</feature>
<keyword evidence="2" id="KW-0812">Transmembrane</keyword>
<gene>
    <name evidence="3" type="ORF">G6O67_001664</name>
</gene>
<evidence type="ECO:0000313" key="3">
    <source>
        <dbReference type="EMBL" id="KAF4512537.1"/>
    </source>
</evidence>
<name>A0A8H4V929_9HYPO</name>
<comment type="caution">
    <text evidence="3">The sequence shown here is derived from an EMBL/GenBank/DDBJ whole genome shotgun (WGS) entry which is preliminary data.</text>
</comment>
<dbReference type="Proteomes" id="UP000557566">
    <property type="component" value="Unassembled WGS sequence"/>
</dbReference>
<evidence type="ECO:0000313" key="4">
    <source>
        <dbReference type="Proteomes" id="UP000557566"/>
    </source>
</evidence>
<feature type="region of interest" description="Disordered" evidence="1">
    <location>
        <begin position="161"/>
        <end position="189"/>
    </location>
</feature>
<protein>
    <submittedName>
        <fullName evidence="3">Uncharacterized protein</fullName>
    </submittedName>
</protein>
<dbReference type="EMBL" id="JAAVMX010000002">
    <property type="protein sequence ID" value="KAF4512537.1"/>
    <property type="molecule type" value="Genomic_DNA"/>
</dbReference>
<reference evidence="3 4" key="1">
    <citation type="journal article" date="2020" name="Genome Biol. Evol.">
        <title>A new high-quality draft genome assembly of the Chinese cordyceps Ophiocordyceps sinensis.</title>
        <authorList>
            <person name="Shu R."/>
            <person name="Zhang J."/>
            <person name="Meng Q."/>
            <person name="Zhang H."/>
            <person name="Zhou G."/>
            <person name="Li M."/>
            <person name="Wu P."/>
            <person name="Zhao Y."/>
            <person name="Chen C."/>
            <person name="Qin Q."/>
        </authorList>
    </citation>
    <scope>NUCLEOTIDE SEQUENCE [LARGE SCALE GENOMIC DNA]</scope>
    <source>
        <strain evidence="3 4">IOZ07</strain>
    </source>
</reference>